<dbReference type="EMBL" id="LAZR01001172">
    <property type="protein sequence ID" value="KKN49342.1"/>
    <property type="molecule type" value="Genomic_DNA"/>
</dbReference>
<protein>
    <submittedName>
        <fullName evidence="1">Uncharacterized protein</fullName>
    </submittedName>
</protein>
<comment type="caution">
    <text evidence="1">The sequence shown here is derived from an EMBL/GenBank/DDBJ whole genome shotgun (WGS) entry which is preliminary data.</text>
</comment>
<evidence type="ECO:0000313" key="1">
    <source>
        <dbReference type="EMBL" id="KKN49342.1"/>
    </source>
</evidence>
<dbReference type="AlphaFoldDB" id="A0A0F9RHY7"/>
<name>A0A0F9RHY7_9ZZZZ</name>
<sequence>MATHRLPIMGAMTFPDTTGECYMPPIATEMSLATGLMRNLVMTLKDPSADTGFYGTFMVPKNYVDTANIVVVGVLDGTAGGATSVDFEFSYLARADNETIEAGWAESVAFNQDVSTYADEDLLEDSAALTDGNFAVDDMVFYYFKRDQGTDDFIGDFHVTGLFFEYNDA</sequence>
<proteinExistence type="predicted"/>
<organism evidence="1">
    <name type="scientific">marine sediment metagenome</name>
    <dbReference type="NCBI Taxonomy" id="412755"/>
    <lineage>
        <taxon>unclassified sequences</taxon>
        <taxon>metagenomes</taxon>
        <taxon>ecological metagenomes</taxon>
    </lineage>
</organism>
<gene>
    <name evidence="1" type="ORF">LCGC14_0643730</name>
</gene>
<accession>A0A0F9RHY7</accession>
<reference evidence="1" key="1">
    <citation type="journal article" date="2015" name="Nature">
        <title>Complex archaea that bridge the gap between prokaryotes and eukaryotes.</title>
        <authorList>
            <person name="Spang A."/>
            <person name="Saw J.H."/>
            <person name="Jorgensen S.L."/>
            <person name="Zaremba-Niedzwiedzka K."/>
            <person name="Martijn J."/>
            <person name="Lind A.E."/>
            <person name="van Eijk R."/>
            <person name="Schleper C."/>
            <person name="Guy L."/>
            <person name="Ettema T.J."/>
        </authorList>
    </citation>
    <scope>NUCLEOTIDE SEQUENCE</scope>
</reference>